<organism evidence="2 3">
    <name type="scientific">Glonium stellatum</name>
    <dbReference type="NCBI Taxonomy" id="574774"/>
    <lineage>
        <taxon>Eukaryota</taxon>
        <taxon>Fungi</taxon>
        <taxon>Dikarya</taxon>
        <taxon>Ascomycota</taxon>
        <taxon>Pezizomycotina</taxon>
        <taxon>Dothideomycetes</taxon>
        <taxon>Pleosporomycetidae</taxon>
        <taxon>Gloniales</taxon>
        <taxon>Gloniaceae</taxon>
        <taxon>Glonium</taxon>
    </lineage>
</organism>
<feature type="region of interest" description="Disordered" evidence="1">
    <location>
        <begin position="1"/>
        <end position="126"/>
    </location>
</feature>
<dbReference type="EMBL" id="KV750072">
    <property type="protein sequence ID" value="OCL06430.1"/>
    <property type="molecule type" value="Genomic_DNA"/>
</dbReference>
<accession>A0A8E2EX00</accession>
<dbReference type="Proteomes" id="UP000250140">
    <property type="component" value="Unassembled WGS sequence"/>
</dbReference>
<feature type="compositionally biased region" description="Basic residues" evidence="1">
    <location>
        <begin position="65"/>
        <end position="114"/>
    </location>
</feature>
<feature type="compositionally biased region" description="Low complexity" evidence="1">
    <location>
        <begin position="20"/>
        <end position="42"/>
    </location>
</feature>
<feature type="compositionally biased region" description="Pro residues" evidence="1">
    <location>
        <begin position="44"/>
        <end position="54"/>
    </location>
</feature>
<keyword evidence="3" id="KW-1185">Reference proteome</keyword>
<proteinExistence type="predicted"/>
<evidence type="ECO:0000313" key="2">
    <source>
        <dbReference type="EMBL" id="OCL06430.1"/>
    </source>
</evidence>
<reference evidence="2 3" key="1">
    <citation type="journal article" date="2016" name="Nat. Commun.">
        <title>Ectomycorrhizal ecology is imprinted in the genome of the dominant symbiotic fungus Cenococcum geophilum.</title>
        <authorList>
            <consortium name="DOE Joint Genome Institute"/>
            <person name="Peter M."/>
            <person name="Kohler A."/>
            <person name="Ohm R.A."/>
            <person name="Kuo A."/>
            <person name="Krutzmann J."/>
            <person name="Morin E."/>
            <person name="Arend M."/>
            <person name="Barry K.W."/>
            <person name="Binder M."/>
            <person name="Choi C."/>
            <person name="Clum A."/>
            <person name="Copeland A."/>
            <person name="Grisel N."/>
            <person name="Haridas S."/>
            <person name="Kipfer T."/>
            <person name="LaButti K."/>
            <person name="Lindquist E."/>
            <person name="Lipzen A."/>
            <person name="Maire R."/>
            <person name="Meier B."/>
            <person name="Mihaltcheva S."/>
            <person name="Molinier V."/>
            <person name="Murat C."/>
            <person name="Poggeler S."/>
            <person name="Quandt C.A."/>
            <person name="Sperisen C."/>
            <person name="Tritt A."/>
            <person name="Tisserant E."/>
            <person name="Crous P.W."/>
            <person name="Henrissat B."/>
            <person name="Nehls U."/>
            <person name="Egli S."/>
            <person name="Spatafora J.W."/>
            <person name="Grigoriev I.V."/>
            <person name="Martin F.M."/>
        </authorList>
    </citation>
    <scope>NUCLEOTIDE SEQUENCE [LARGE SCALE GENOMIC DNA]</scope>
    <source>
        <strain evidence="2 3">CBS 207.34</strain>
    </source>
</reference>
<dbReference type="AlphaFoldDB" id="A0A8E2EX00"/>
<evidence type="ECO:0000313" key="3">
    <source>
        <dbReference type="Proteomes" id="UP000250140"/>
    </source>
</evidence>
<feature type="compositionally biased region" description="Polar residues" evidence="1">
    <location>
        <begin position="1"/>
        <end position="13"/>
    </location>
</feature>
<gene>
    <name evidence="2" type="ORF">AOQ84DRAFT_411032</name>
</gene>
<name>A0A8E2EX00_9PEZI</name>
<evidence type="ECO:0000256" key="1">
    <source>
        <dbReference type="SAM" id="MobiDB-lite"/>
    </source>
</evidence>
<protein>
    <submittedName>
        <fullName evidence="2">Uncharacterized protein</fullName>
    </submittedName>
</protein>
<sequence length="181" mass="19476">MSEQNLTCPSQPQRLPAPSPRVRTPSSSRHGAPAHSHSYSHSPTLPPQRHPLPTPAGTKYPPIQHAKHKTQPVKTAKPHSHTHAHAHPSTHPHVHTPHARTHARTRPEHSRRKPGPPARCRFPIPGLRSPLRFPGARASGKRGARARACVCGVGVRSGGAGRGCKTTTYLNTPKYDGGEGG</sequence>